<comment type="caution">
    <text evidence="15">The sequence shown here is derived from an EMBL/GenBank/DDBJ whole genome shotgun (WGS) entry which is preliminary data.</text>
</comment>
<reference evidence="15" key="1">
    <citation type="submission" date="2022-07" db="EMBL/GenBank/DDBJ databases">
        <authorList>
            <person name="Trinca V."/>
            <person name="Uliana J.V.C."/>
            <person name="Torres T.T."/>
            <person name="Ward R.J."/>
            <person name="Monesi N."/>
        </authorList>
    </citation>
    <scope>NUCLEOTIDE SEQUENCE</scope>
    <source>
        <strain evidence="15">HSMRA1968</strain>
        <tissue evidence="15">Whole embryos</tissue>
    </source>
</reference>
<comment type="catalytic activity">
    <reaction evidence="11">
        <text>1-O-(1Z-octadecenyl)-sn-glycero-3-phospho-N-hexadecanoyl-ethanolamine + H2O = 1-O-(1Z-octadecenyl)-sn-glycero-3-phosphate + N-hexadecanoylethanolamine + H(+)</text>
        <dbReference type="Rhea" id="RHEA:53184"/>
        <dbReference type="ChEBI" id="CHEBI:15377"/>
        <dbReference type="ChEBI" id="CHEBI:15378"/>
        <dbReference type="ChEBI" id="CHEBI:71464"/>
        <dbReference type="ChEBI" id="CHEBI:137009"/>
        <dbReference type="ChEBI" id="CHEBI:137017"/>
    </reaction>
    <physiologicalReaction direction="left-to-right" evidence="11">
        <dbReference type="Rhea" id="RHEA:53185"/>
    </physiologicalReaction>
</comment>
<evidence type="ECO:0000256" key="6">
    <source>
        <dbReference type="ARBA" id="ARBA00023098"/>
    </source>
</evidence>
<dbReference type="GO" id="GO:0008081">
    <property type="term" value="F:phosphoric diester hydrolase activity"/>
    <property type="evidence" value="ECO:0007669"/>
    <property type="project" value="InterPro"/>
</dbReference>
<keyword evidence="7 13" id="KW-0472">Membrane</keyword>
<comment type="similarity">
    <text evidence="2">Belongs to the glycerophosphoryl diester phosphodiesterase family.</text>
</comment>
<dbReference type="EMBL" id="WJQU01000002">
    <property type="protein sequence ID" value="KAJ6643230.1"/>
    <property type="molecule type" value="Genomic_DNA"/>
</dbReference>
<dbReference type="InterPro" id="IPR052271">
    <property type="entry name" value="GDPD-Related"/>
</dbReference>
<comment type="catalytic activity">
    <reaction evidence="10">
        <text>N-hexadecanoyl-1-(9Z-octadecenoyl)-sn-glycero-3-phosphoethanolamine + H2O = N-hexadecanoylethanolamine + 1-(9Z-octadecenoyl)-sn-glycero-3-phosphate + H(+)</text>
        <dbReference type="Rhea" id="RHEA:53168"/>
        <dbReference type="ChEBI" id="CHEBI:15377"/>
        <dbReference type="ChEBI" id="CHEBI:15378"/>
        <dbReference type="ChEBI" id="CHEBI:71464"/>
        <dbReference type="ChEBI" id="CHEBI:74544"/>
        <dbReference type="ChEBI" id="CHEBI:85217"/>
    </reaction>
    <physiologicalReaction direction="left-to-right" evidence="10">
        <dbReference type="Rhea" id="RHEA:53169"/>
    </physiologicalReaction>
</comment>
<dbReference type="SUPFAM" id="SSF51695">
    <property type="entry name" value="PLC-like phosphodiesterases"/>
    <property type="match status" value="1"/>
</dbReference>
<feature type="transmembrane region" description="Helical" evidence="13">
    <location>
        <begin position="164"/>
        <end position="181"/>
    </location>
</feature>
<evidence type="ECO:0000256" key="5">
    <source>
        <dbReference type="ARBA" id="ARBA00022989"/>
    </source>
</evidence>
<feature type="domain" description="GP-PDE" evidence="14">
    <location>
        <begin position="1"/>
        <end position="270"/>
    </location>
</feature>
<dbReference type="PANTHER" id="PTHR42758:SF2">
    <property type="entry name" value="PHOSPHATIDYLGLYCEROL PHOSPHOLIPASE C"/>
    <property type="match status" value="1"/>
</dbReference>
<dbReference type="GO" id="GO:0004622">
    <property type="term" value="F:phosphatidylcholine lysophospholipase activity"/>
    <property type="evidence" value="ECO:0007669"/>
    <property type="project" value="TreeGrafter"/>
</dbReference>
<dbReference type="GO" id="GO:0005789">
    <property type="term" value="C:endoplasmic reticulum membrane"/>
    <property type="evidence" value="ECO:0007669"/>
    <property type="project" value="TreeGrafter"/>
</dbReference>
<evidence type="ECO:0000256" key="3">
    <source>
        <dbReference type="ARBA" id="ARBA00022692"/>
    </source>
</evidence>
<evidence type="ECO:0000256" key="10">
    <source>
        <dbReference type="ARBA" id="ARBA00047538"/>
    </source>
</evidence>
<gene>
    <name evidence="15" type="primary">Gdpd1</name>
    <name evidence="15" type="ORF">Bhyg_08188</name>
</gene>
<dbReference type="PANTHER" id="PTHR42758">
    <property type="entry name" value="PHOSPHATIDYLGLYCEROL PHOSPHOLIPASE C"/>
    <property type="match status" value="1"/>
</dbReference>
<evidence type="ECO:0000256" key="11">
    <source>
        <dbReference type="ARBA" id="ARBA00048580"/>
    </source>
</evidence>
<protein>
    <submittedName>
        <fullName evidence="15">Lysophospholipase D GDPD1</fullName>
    </submittedName>
</protein>
<dbReference type="GO" id="GO:0046475">
    <property type="term" value="P:glycerophospholipid catabolic process"/>
    <property type="evidence" value="ECO:0007669"/>
    <property type="project" value="TreeGrafter"/>
</dbReference>
<proteinExistence type="inferred from homology"/>
<dbReference type="InterPro" id="IPR030395">
    <property type="entry name" value="GP_PDE_dom"/>
</dbReference>
<comment type="subcellular location">
    <subcellularLocation>
        <location evidence="1">Membrane</location>
    </subcellularLocation>
</comment>
<evidence type="ECO:0000256" key="13">
    <source>
        <dbReference type="SAM" id="Phobius"/>
    </source>
</evidence>
<dbReference type="Gene3D" id="3.20.20.190">
    <property type="entry name" value="Phosphatidylinositol (PI) phosphodiesterase"/>
    <property type="match status" value="1"/>
</dbReference>
<accession>A0A9Q0S4P2</accession>
<sequence length="275" mass="31953">MSSAEGYENTLKNFRNAVEKGTNMLELDVRRTRDGEVVVFHDASLLRTAGSDLKIEDVDYASLPRLSLTVPIDTIPGEKFVDDTWSEEDRRIPLLREVFQEFTNIPINIDIKENDIRLIKQVSALINEFERAELTVWGSFNNEVCKECYRVNPDVRLFFSVKRVVILLICAITGLLPFVPIKETHYEIFLPMALKKRRLMQVQQLPLSEKFLFWACETFLVWKPLISHLKKRGIHVYFWVCNDENEFAQCNELGATGCMTDRPTLLREFLNKSTE</sequence>
<dbReference type="Proteomes" id="UP001151699">
    <property type="component" value="Chromosome B"/>
</dbReference>
<evidence type="ECO:0000313" key="15">
    <source>
        <dbReference type="EMBL" id="KAJ6643230.1"/>
    </source>
</evidence>
<evidence type="ECO:0000256" key="12">
    <source>
        <dbReference type="ARBA" id="ARBA00048947"/>
    </source>
</evidence>
<comment type="catalytic activity">
    <reaction evidence="9">
        <text>N-(5Z,8Z,11Z,14Z-eicosatetraenoyl)-1-(9Z-octadecenoyl)-sn-glycero-3-phosphoethanolamine + H2O = N-(5Z,8Z,11Z,14Z-eicosatetraenoyl)-ethanolamine + 1-(9Z-octadecenoyl)-sn-glycero-3-phosphate + H(+)</text>
        <dbReference type="Rhea" id="RHEA:45544"/>
        <dbReference type="ChEBI" id="CHEBI:2700"/>
        <dbReference type="ChEBI" id="CHEBI:15377"/>
        <dbReference type="ChEBI" id="CHEBI:15378"/>
        <dbReference type="ChEBI" id="CHEBI:74544"/>
        <dbReference type="ChEBI" id="CHEBI:85223"/>
    </reaction>
    <physiologicalReaction direction="left-to-right" evidence="9">
        <dbReference type="Rhea" id="RHEA:45545"/>
    </physiologicalReaction>
</comment>
<comment type="catalytic activity">
    <reaction evidence="8">
        <text>1-O-hexadecyl-sn-glycero-3-phosphocholine + H2O = 1-O-hexadecyl-sn-glycero-3-phosphate + choline + H(+)</text>
        <dbReference type="Rhea" id="RHEA:41143"/>
        <dbReference type="ChEBI" id="CHEBI:15354"/>
        <dbReference type="ChEBI" id="CHEBI:15377"/>
        <dbReference type="ChEBI" id="CHEBI:15378"/>
        <dbReference type="ChEBI" id="CHEBI:64496"/>
        <dbReference type="ChEBI" id="CHEBI:77580"/>
    </reaction>
    <physiologicalReaction direction="left-to-right" evidence="8">
        <dbReference type="Rhea" id="RHEA:41144"/>
    </physiologicalReaction>
</comment>
<keyword evidence="3 13" id="KW-0812">Transmembrane</keyword>
<name>A0A9Q0S4P2_9DIPT</name>
<keyword evidence="16" id="KW-1185">Reference proteome</keyword>
<evidence type="ECO:0000256" key="8">
    <source>
        <dbReference type="ARBA" id="ARBA00036083"/>
    </source>
</evidence>
<evidence type="ECO:0000256" key="2">
    <source>
        <dbReference type="ARBA" id="ARBA00007277"/>
    </source>
</evidence>
<dbReference type="Pfam" id="PF03009">
    <property type="entry name" value="GDPD"/>
    <property type="match status" value="1"/>
</dbReference>
<keyword evidence="4" id="KW-0378">Hydrolase</keyword>
<evidence type="ECO:0000256" key="4">
    <source>
        <dbReference type="ARBA" id="ARBA00022801"/>
    </source>
</evidence>
<dbReference type="PROSITE" id="PS51704">
    <property type="entry name" value="GP_PDE"/>
    <property type="match status" value="1"/>
</dbReference>
<organism evidence="15 16">
    <name type="scientific">Pseudolycoriella hygida</name>
    <dbReference type="NCBI Taxonomy" id="35572"/>
    <lineage>
        <taxon>Eukaryota</taxon>
        <taxon>Metazoa</taxon>
        <taxon>Ecdysozoa</taxon>
        <taxon>Arthropoda</taxon>
        <taxon>Hexapoda</taxon>
        <taxon>Insecta</taxon>
        <taxon>Pterygota</taxon>
        <taxon>Neoptera</taxon>
        <taxon>Endopterygota</taxon>
        <taxon>Diptera</taxon>
        <taxon>Nematocera</taxon>
        <taxon>Sciaroidea</taxon>
        <taxon>Sciaridae</taxon>
        <taxon>Pseudolycoriella</taxon>
    </lineage>
</organism>
<dbReference type="PROSITE" id="PS50007">
    <property type="entry name" value="PIPLC_X_DOMAIN"/>
    <property type="match status" value="1"/>
</dbReference>
<dbReference type="AlphaFoldDB" id="A0A9Q0S4P2"/>
<evidence type="ECO:0000259" key="14">
    <source>
        <dbReference type="PROSITE" id="PS51704"/>
    </source>
</evidence>
<dbReference type="InterPro" id="IPR017946">
    <property type="entry name" value="PLC-like_Pdiesterase_TIM-brl"/>
</dbReference>
<evidence type="ECO:0000256" key="7">
    <source>
        <dbReference type="ARBA" id="ARBA00023136"/>
    </source>
</evidence>
<dbReference type="OrthoDB" id="1058301at2759"/>
<keyword evidence="5 13" id="KW-1133">Transmembrane helix</keyword>
<keyword evidence="6" id="KW-0443">Lipid metabolism</keyword>
<comment type="catalytic activity">
    <reaction evidence="12">
        <text>N,1-di-(9Z-octadecenoyl)-sn-glycero-3-phosphoethanolamine + H2O = N-(9Z-octadecenoyl) ethanolamine + 1-(9Z-octadecenoyl)-sn-glycero-3-phosphate + H(+)</text>
        <dbReference type="Rhea" id="RHEA:56460"/>
        <dbReference type="ChEBI" id="CHEBI:15377"/>
        <dbReference type="ChEBI" id="CHEBI:15378"/>
        <dbReference type="ChEBI" id="CHEBI:71466"/>
        <dbReference type="ChEBI" id="CHEBI:74544"/>
        <dbReference type="ChEBI" id="CHEBI:85222"/>
    </reaction>
    <physiologicalReaction direction="left-to-right" evidence="12">
        <dbReference type="Rhea" id="RHEA:56461"/>
    </physiologicalReaction>
</comment>
<evidence type="ECO:0000256" key="1">
    <source>
        <dbReference type="ARBA" id="ARBA00004370"/>
    </source>
</evidence>
<evidence type="ECO:0000313" key="16">
    <source>
        <dbReference type="Proteomes" id="UP001151699"/>
    </source>
</evidence>
<evidence type="ECO:0000256" key="9">
    <source>
        <dbReference type="ARBA" id="ARBA00047392"/>
    </source>
</evidence>